<evidence type="ECO:0000313" key="1">
    <source>
        <dbReference type="EMBL" id="GMF60849.1"/>
    </source>
</evidence>
<accession>A0A9W6YE70</accession>
<name>A0A9W6YE70_9STRA</name>
<sequence>MGEDLDITVQYEDSTPVIMAPMIPVDVEEGIRELDINTRGSVVSRFSGHSSNSGSSCSTTPRPCVFVAGLGQKVDYGLSSHDLMSYFGKEIREHAPCCSSIQYIELATNLYGWYDEILAQRLVSLLVQVSSTSDASTGTVLDTIIFAHSMGNNMLANAIANGHCSLDSSTTWIAASAPMGGSMGSDFIQMACSGKLTGVVSSLLHLFDECPVTAGRLALAYQTGSYASPELVAAYTAAQVAYAENVHAVMCSKSYTGRSSVIEVAYILAGKTVPHKSRQNDGIVEYASCAKGLPAEPFASSTGDKY</sequence>
<dbReference type="EMBL" id="BSXT01005547">
    <property type="protein sequence ID" value="GMF60849.1"/>
    <property type="molecule type" value="Genomic_DNA"/>
</dbReference>
<protein>
    <submittedName>
        <fullName evidence="1">Unnamed protein product</fullName>
    </submittedName>
</protein>
<dbReference type="InterPro" id="IPR029058">
    <property type="entry name" value="AB_hydrolase_fold"/>
</dbReference>
<proteinExistence type="predicted"/>
<dbReference type="PANTHER" id="PTHR22538:SF1">
    <property type="entry name" value="VWFD DOMAIN-CONTAINING PROTEIN"/>
    <property type="match status" value="1"/>
</dbReference>
<dbReference type="OrthoDB" id="155064at2759"/>
<dbReference type="PANTHER" id="PTHR22538">
    <property type="entry name" value="CILIA- AND FLAGELLA-ASSOCIATED PROTEIN 74"/>
    <property type="match status" value="1"/>
</dbReference>
<evidence type="ECO:0000313" key="2">
    <source>
        <dbReference type="Proteomes" id="UP001165121"/>
    </source>
</evidence>
<dbReference type="Gene3D" id="3.40.50.1820">
    <property type="entry name" value="alpha/beta hydrolase"/>
    <property type="match status" value="1"/>
</dbReference>
<gene>
    <name evidence="1" type="ORF">Pfra01_002645300</name>
</gene>
<organism evidence="1 2">
    <name type="scientific">Phytophthora fragariaefolia</name>
    <dbReference type="NCBI Taxonomy" id="1490495"/>
    <lineage>
        <taxon>Eukaryota</taxon>
        <taxon>Sar</taxon>
        <taxon>Stramenopiles</taxon>
        <taxon>Oomycota</taxon>
        <taxon>Peronosporomycetes</taxon>
        <taxon>Peronosporales</taxon>
        <taxon>Peronosporaceae</taxon>
        <taxon>Phytophthora</taxon>
    </lineage>
</organism>
<dbReference type="AlphaFoldDB" id="A0A9W6YE70"/>
<comment type="caution">
    <text evidence="1">The sequence shown here is derived from an EMBL/GenBank/DDBJ whole genome shotgun (WGS) entry which is preliminary data.</text>
</comment>
<keyword evidence="2" id="KW-1185">Reference proteome</keyword>
<reference evidence="1" key="1">
    <citation type="submission" date="2023-04" db="EMBL/GenBank/DDBJ databases">
        <title>Phytophthora fragariaefolia NBRC 109709.</title>
        <authorList>
            <person name="Ichikawa N."/>
            <person name="Sato H."/>
            <person name="Tonouchi N."/>
        </authorList>
    </citation>
    <scope>NUCLEOTIDE SEQUENCE</scope>
    <source>
        <strain evidence="1">NBRC 109709</strain>
    </source>
</reference>
<dbReference type="Proteomes" id="UP001165121">
    <property type="component" value="Unassembled WGS sequence"/>
</dbReference>